<feature type="transmembrane region" description="Helical" evidence="1">
    <location>
        <begin position="39"/>
        <end position="60"/>
    </location>
</feature>
<accession>A0A6J5TCQ8</accession>
<name>A0A6J5TCQ8_9CAUD</name>
<keyword evidence="1" id="KW-1133">Transmembrane helix</keyword>
<sequence>MLTKQNLLPIAVFFFGICFWLFPNWMAGIDIFTRGQEQAAVWFLALLCGTGAGLICWLLIKAEDCLK</sequence>
<evidence type="ECO:0000256" key="1">
    <source>
        <dbReference type="SAM" id="Phobius"/>
    </source>
</evidence>
<organism evidence="2">
    <name type="scientific">uncultured Caudovirales phage</name>
    <dbReference type="NCBI Taxonomy" id="2100421"/>
    <lineage>
        <taxon>Viruses</taxon>
        <taxon>Duplodnaviria</taxon>
        <taxon>Heunggongvirae</taxon>
        <taxon>Uroviricota</taxon>
        <taxon>Caudoviricetes</taxon>
        <taxon>Peduoviridae</taxon>
        <taxon>Maltschvirus</taxon>
        <taxon>Maltschvirus maltsch</taxon>
    </lineage>
</organism>
<protein>
    <submittedName>
        <fullName evidence="2">Uncharacterized protein</fullName>
    </submittedName>
</protein>
<gene>
    <name evidence="2" type="ORF">UFOVP67_57</name>
</gene>
<keyword evidence="1" id="KW-0472">Membrane</keyword>
<evidence type="ECO:0000313" key="2">
    <source>
        <dbReference type="EMBL" id="CAB4241350.1"/>
    </source>
</evidence>
<dbReference type="EMBL" id="LR797823">
    <property type="protein sequence ID" value="CAB4241350.1"/>
    <property type="molecule type" value="Genomic_DNA"/>
</dbReference>
<feature type="transmembrane region" description="Helical" evidence="1">
    <location>
        <begin position="7"/>
        <end position="27"/>
    </location>
</feature>
<proteinExistence type="predicted"/>
<keyword evidence="1" id="KW-0812">Transmembrane</keyword>
<reference evidence="2" key="1">
    <citation type="submission" date="2020-05" db="EMBL/GenBank/DDBJ databases">
        <authorList>
            <person name="Chiriac C."/>
            <person name="Salcher M."/>
            <person name="Ghai R."/>
            <person name="Kavagutti S V."/>
        </authorList>
    </citation>
    <scope>NUCLEOTIDE SEQUENCE</scope>
</reference>